<evidence type="ECO:0000256" key="3">
    <source>
        <dbReference type="ARBA" id="ARBA00022801"/>
    </source>
</evidence>
<dbReference type="GO" id="GO:0006289">
    <property type="term" value="P:nucleotide-excision repair"/>
    <property type="evidence" value="ECO:0007669"/>
    <property type="project" value="TreeGrafter"/>
</dbReference>
<dbReference type="SMART" id="SM00478">
    <property type="entry name" value="ENDO3c"/>
    <property type="match status" value="1"/>
</dbReference>
<protein>
    <recommendedName>
        <fullName evidence="8">Endonuclease III homolog</fullName>
        <ecNumber evidence="8">3.2.2.-</ecNumber>
        <ecNumber evidence="8">4.2.99.18</ecNumber>
    </recommendedName>
    <alternativeName>
        <fullName evidence="8">Bifunctional DNA N-glycosylase/DNA-(apurinic or apyrimidinic site) lyase</fullName>
        <shortName evidence="8">DNA glycosylase/AP lyase</shortName>
    </alternativeName>
</protein>
<organism evidence="11 12">
    <name type="scientific">Carpinus fangiana</name>
    <dbReference type="NCBI Taxonomy" id="176857"/>
    <lineage>
        <taxon>Eukaryota</taxon>
        <taxon>Viridiplantae</taxon>
        <taxon>Streptophyta</taxon>
        <taxon>Embryophyta</taxon>
        <taxon>Tracheophyta</taxon>
        <taxon>Spermatophyta</taxon>
        <taxon>Magnoliopsida</taxon>
        <taxon>eudicotyledons</taxon>
        <taxon>Gunneridae</taxon>
        <taxon>Pentapetalae</taxon>
        <taxon>rosids</taxon>
        <taxon>fabids</taxon>
        <taxon>Fagales</taxon>
        <taxon>Betulaceae</taxon>
        <taxon>Carpinus</taxon>
    </lineage>
</organism>
<evidence type="ECO:0000313" key="11">
    <source>
        <dbReference type="EMBL" id="KAB8338845.1"/>
    </source>
</evidence>
<keyword evidence="5 8" id="KW-0456">Lyase</keyword>
<sequence length="399" mass="43567">MRTSRVSRDTASVLAALTPRRSSRRAISTTVTPIKQESPLSDASLPSDDYSTTPEPSSNRKRKRPTGTYPTTSPKSLPSSVQPSAASSTAPIPKRARRQPAKQIKAEDGTVTVAPPANWEEMYSVAAAMRKLRTAPVDTMGCETLADTTRTPRDQRFQTLVALMLSSQTKDTVTAVAMQNLQRRLPGGFSLESVLAVEPATLNGMIDKVGFHNNKTKYIKATAEILRDRFAGDIPDSIEGLVSLPGVGPKMAFLTMSAAWGRDEGIGVDVHVHRITNLWGWHKTKNPEETRASLEAWLPKDKWHNINTLLVGLGQTYCPPVGRKCGECRLGVEGLCPSAVIDRKQIKAKREVKIEDEVKAEVEVKTDLTDTVGAGLVETQKSIIKKEETITSDLEDAGR</sequence>
<dbReference type="EC" id="4.2.99.18" evidence="8"/>
<dbReference type="OrthoDB" id="2099276at2759"/>
<evidence type="ECO:0000256" key="1">
    <source>
        <dbReference type="ARBA" id="ARBA00008343"/>
    </source>
</evidence>
<dbReference type="CDD" id="cd00056">
    <property type="entry name" value="ENDO3c"/>
    <property type="match status" value="1"/>
</dbReference>
<evidence type="ECO:0000256" key="9">
    <source>
        <dbReference type="SAM" id="MobiDB-lite"/>
    </source>
</evidence>
<evidence type="ECO:0000256" key="2">
    <source>
        <dbReference type="ARBA" id="ARBA00022763"/>
    </source>
</evidence>
<dbReference type="EMBL" id="VIBQ01000010">
    <property type="protein sequence ID" value="KAB8338845.1"/>
    <property type="molecule type" value="Genomic_DNA"/>
</dbReference>
<dbReference type="Pfam" id="PF00633">
    <property type="entry name" value="HHH"/>
    <property type="match status" value="1"/>
</dbReference>
<dbReference type="GO" id="GO:0005634">
    <property type="term" value="C:nucleus"/>
    <property type="evidence" value="ECO:0007669"/>
    <property type="project" value="InterPro"/>
</dbReference>
<gene>
    <name evidence="8" type="primary">NTH1</name>
    <name evidence="11" type="ORF">FH972_021789</name>
</gene>
<feature type="region of interest" description="Disordered" evidence="9">
    <location>
        <begin position="1"/>
        <end position="109"/>
    </location>
</feature>
<comment type="catalytic activity">
    <reaction evidence="7 8">
        <text>2'-deoxyribonucleotide-(2'-deoxyribose 5'-phosphate)-2'-deoxyribonucleotide-DNA = a 3'-end 2'-deoxyribonucleotide-(2,3-dehydro-2,3-deoxyribose 5'-phosphate)-DNA + a 5'-end 5'-phospho-2'-deoxyribonucleoside-DNA + H(+)</text>
        <dbReference type="Rhea" id="RHEA:66592"/>
        <dbReference type="Rhea" id="RHEA-COMP:13180"/>
        <dbReference type="Rhea" id="RHEA-COMP:16897"/>
        <dbReference type="Rhea" id="RHEA-COMP:17067"/>
        <dbReference type="ChEBI" id="CHEBI:15378"/>
        <dbReference type="ChEBI" id="CHEBI:136412"/>
        <dbReference type="ChEBI" id="CHEBI:157695"/>
        <dbReference type="ChEBI" id="CHEBI:167181"/>
        <dbReference type="EC" id="4.2.99.18"/>
    </reaction>
</comment>
<dbReference type="InterPro" id="IPR030841">
    <property type="entry name" value="NTH1"/>
</dbReference>
<dbReference type="SUPFAM" id="SSF48150">
    <property type="entry name" value="DNA-glycosylase"/>
    <property type="match status" value="1"/>
</dbReference>
<dbReference type="Gene3D" id="1.10.340.30">
    <property type="entry name" value="Hypothetical protein, domain 2"/>
    <property type="match status" value="1"/>
</dbReference>
<feature type="compositionally biased region" description="Polar residues" evidence="9">
    <location>
        <begin position="25"/>
        <end position="35"/>
    </location>
</feature>
<evidence type="ECO:0000256" key="5">
    <source>
        <dbReference type="ARBA" id="ARBA00023239"/>
    </source>
</evidence>
<dbReference type="GO" id="GO:0000703">
    <property type="term" value="F:oxidized pyrimidine nucleobase lesion DNA N-glycosylase activity"/>
    <property type="evidence" value="ECO:0007669"/>
    <property type="project" value="UniProtKB-UniRule"/>
</dbReference>
<feature type="domain" description="HhH-GPD" evidence="10">
    <location>
        <begin position="165"/>
        <end position="316"/>
    </location>
</feature>
<name>A0A5N6KQD1_9ROSI</name>
<keyword evidence="2 8" id="KW-0227">DNA damage</keyword>
<feature type="compositionally biased region" description="Polar residues" evidence="9">
    <location>
        <begin position="68"/>
        <end position="90"/>
    </location>
</feature>
<keyword evidence="4 8" id="KW-0234">DNA repair</keyword>
<dbReference type="InterPro" id="IPR011257">
    <property type="entry name" value="DNA_glycosylase"/>
</dbReference>
<dbReference type="EC" id="3.2.2.-" evidence="8"/>
<evidence type="ECO:0000256" key="6">
    <source>
        <dbReference type="ARBA" id="ARBA00023295"/>
    </source>
</evidence>
<comment type="caution">
    <text evidence="11">The sequence shown here is derived from an EMBL/GenBank/DDBJ whole genome shotgun (WGS) entry which is preliminary data.</text>
</comment>
<comment type="similarity">
    <text evidence="1 8">Belongs to the Nth/MutY family.</text>
</comment>
<evidence type="ECO:0000256" key="4">
    <source>
        <dbReference type="ARBA" id="ARBA00023204"/>
    </source>
</evidence>
<dbReference type="InterPro" id="IPR023170">
    <property type="entry name" value="HhH_base_excis_C"/>
</dbReference>
<evidence type="ECO:0000259" key="10">
    <source>
        <dbReference type="SMART" id="SM00478"/>
    </source>
</evidence>
<dbReference type="Proteomes" id="UP000327013">
    <property type="component" value="Unassembled WGS sequence"/>
</dbReference>
<dbReference type="GO" id="GO:0140078">
    <property type="term" value="F:class I DNA-(apurinic or apyrimidinic site) endonuclease activity"/>
    <property type="evidence" value="ECO:0007669"/>
    <property type="project" value="UniProtKB-EC"/>
</dbReference>
<dbReference type="PANTHER" id="PTHR43286:SF1">
    <property type="entry name" value="ENDONUCLEASE III-LIKE PROTEIN 1"/>
    <property type="match status" value="1"/>
</dbReference>
<dbReference type="FunFam" id="1.10.340.30:FF:000014">
    <property type="entry name" value="Endonuclease III homolog"/>
    <property type="match status" value="1"/>
</dbReference>
<dbReference type="GO" id="GO:0006285">
    <property type="term" value="P:base-excision repair, AP site formation"/>
    <property type="evidence" value="ECO:0007669"/>
    <property type="project" value="UniProtKB-UniRule"/>
</dbReference>
<dbReference type="PROSITE" id="PS01155">
    <property type="entry name" value="ENDONUCLEASE_III_2"/>
    <property type="match status" value="1"/>
</dbReference>
<keyword evidence="3 8" id="KW-0378">Hydrolase</keyword>
<feature type="compositionally biased region" description="Low complexity" evidence="9">
    <location>
        <begin position="38"/>
        <end position="51"/>
    </location>
</feature>
<comment type="function">
    <text evidence="8">Bifunctional DNA N-glycosylase with associated apurinic/apyrimidinic (AP) lyase function that catalyzes the first step in base excision repair (BER), the primary repair pathway for the repair of oxidative DNA damage. The DNA N-glycosylase activity releases the damaged DNA base from DNA by cleaving the N-glycosidic bond, leaving an AP site. The AP lyase activity cleaves the phosphodiester bond 3' to the AP site by a beta-elimination. Primarily recognizes and repairs oxidative base damage of pyrimidines.</text>
</comment>
<dbReference type="InterPro" id="IPR004036">
    <property type="entry name" value="Endonuclease-III-like_CS2"/>
</dbReference>
<dbReference type="InterPro" id="IPR003265">
    <property type="entry name" value="HhH-GPD_domain"/>
</dbReference>
<dbReference type="Gene3D" id="1.10.1670.10">
    <property type="entry name" value="Helix-hairpin-Helix base-excision DNA repair enzymes (C-terminal)"/>
    <property type="match status" value="1"/>
</dbReference>
<proteinExistence type="inferred from homology"/>
<comment type="caution">
    <text evidence="8">Lacks conserved residue(s) required for the propagation of feature annotation.</text>
</comment>
<keyword evidence="6 8" id="KW-0326">Glycosidase</keyword>
<dbReference type="GO" id="GO:0003677">
    <property type="term" value="F:DNA binding"/>
    <property type="evidence" value="ECO:0007669"/>
    <property type="project" value="UniProtKB-UniRule"/>
</dbReference>
<evidence type="ECO:0000256" key="8">
    <source>
        <dbReference type="HAMAP-Rule" id="MF_03183"/>
    </source>
</evidence>
<dbReference type="HAMAP" id="MF_03183">
    <property type="entry name" value="Endonuclease_III_Nth"/>
    <property type="match status" value="1"/>
</dbReference>
<dbReference type="AlphaFoldDB" id="A0A5N6KQD1"/>
<accession>A0A5N6KQD1</accession>
<dbReference type="PANTHER" id="PTHR43286">
    <property type="entry name" value="ENDONUCLEASE III-LIKE PROTEIN 1"/>
    <property type="match status" value="1"/>
</dbReference>
<keyword evidence="12" id="KW-1185">Reference proteome</keyword>
<reference evidence="11 12" key="1">
    <citation type="submission" date="2019-06" db="EMBL/GenBank/DDBJ databases">
        <title>A chromosomal-level reference genome of Carpinus fangiana (Coryloideae, Betulaceae).</title>
        <authorList>
            <person name="Yang X."/>
            <person name="Wang Z."/>
            <person name="Zhang L."/>
            <person name="Hao G."/>
            <person name="Liu J."/>
            <person name="Yang Y."/>
        </authorList>
    </citation>
    <scope>NUCLEOTIDE SEQUENCE [LARGE SCALE GENOMIC DNA]</scope>
    <source>
        <strain evidence="11">Cfa_2016G</strain>
        <tissue evidence="11">Leaf</tissue>
    </source>
</reference>
<evidence type="ECO:0000313" key="12">
    <source>
        <dbReference type="Proteomes" id="UP000327013"/>
    </source>
</evidence>
<evidence type="ECO:0000256" key="7">
    <source>
        <dbReference type="ARBA" id="ARBA00044632"/>
    </source>
</evidence>
<dbReference type="InterPro" id="IPR000445">
    <property type="entry name" value="HhH_motif"/>
</dbReference>
<dbReference type="Pfam" id="PF00730">
    <property type="entry name" value="HhH-GPD"/>
    <property type="match status" value="1"/>
</dbReference>